<feature type="compositionally biased region" description="Gly residues" evidence="1">
    <location>
        <begin position="88"/>
        <end position="103"/>
    </location>
</feature>
<feature type="region of interest" description="Disordered" evidence="1">
    <location>
        <begin position="1"/>
        <end position="103"/>
    </location>
</feature>
<proteinExistence type="predicted"/>
<keyword evidence="3" id="KW-1185">Reference proteome</keyword>
<gene>
    <name evidence="2" type="ORF">NMOB1V02_LOCUS3508</name>
</gene>
<dbReference type="EMBL" id="CAJPEX010000468">
    <property type="protein sequence ID" value="CAG0915871.1"/>
    <property type="molecule type" value="Genomic_DNA"/>
</dbReference>
<dbReference type="EMBL" id="OA882505">
    <property type="protein sequence ID" value="CAD7275719.1"/>
    <property type="molecule type" value="Genomic_DNA"/>
</dbReference>
<feature type="compositionally biased region" description="Basic and acidic residues" evidence="1">
    <location>
        <begin position="42"/>
        <end position="59"/>
    </location>
</feature>
<name>A0A7R9GB24_9CRUS</name>
<evidence type="ECO:0000256" key="1">
    <source>
        <dbReference type="SAM" id="MobiDB-lite"/>
    </source>
</evidence>
<accession>A0A7R9GB24</accession>
<dbReference type="Proteomes" id="UP000678499">
    <property type="component" value="Unassembled WGS sequence"/>
</dbReference>
<dbReference type="OrthoDB" id="6344011at2759"/>
<organism evidence="2">
    <name type="scientific">Notodromas monacha</name>
    <dbReference type="NCBI Taxonomy" id="399045"/>
    <lineage>
        <taxon>Eukaryota</taxon>
        <taxon>Metazoa</taxon>
        <taxon>Ecdysozoa</taxon>
        <taxon>Arthropoda</taxon>
        <taxon>Crustacea</taxon>
        <taxon>Oligostraca</taxon>
        <taxon>Ostracoda</taxon>
        <taxon>Podocopa</taxon>
        <taxon>Podocopida</taxon>
        <taxon>Cypridocopina</taxon>
        <taxon>Cypridoidea</taxon>
        <taxon>Cyprididae</taxon>
        <taxon>Notodromas</taxon>
    </lineage>
</organism>
<protein>
    <submittedName>
        <fullName evidence="2">Uncharacterized protein</fullName>
    </submittedName>
</protein>
<evidence type="ECO:0000313" key="3">
    <source>
        <dbReference type="Proteomes" id="UP000678499"/>
    </source>
</evidence>
<dbReference type="AlphaFoldDB" id="A0A7R9GB24"/>
<reference evidence="2" key="1">
    <citation type="submission" date="2020-11" db="EMBL/GenBank/DDBJ databases">
        <authorList>
            <person name="Tran Van P."/>
        </authorList>
    </citation>
    <scope>NUCLEOTIDE SEQUENCE</scope>
</reference>
<evidence type="ECO:0000313" key="2">
    <source>
        <dbReference type="EMBL" id="CAD7275719.1"/>
    </source>
</evidence>
<feature type="compositionally biased region" description="Low complexity" evidence="1">
    <location>
        <begin position="71"/>
        <end position="87"/>
    </location>
</feature>
<sequence length="103" mass="11251">MHKGGQPVAFEVPANESIVKKHPPKRLAKLEDIQQNVSITHETIEEKQAEAERRRKEILNNRVQSAKRRTSQQSARSRSRSRPATAGSAGGSDISGGGGSDHE</sequence>